<name>A0A0H3KMQ0_BURM1</name>
<evidence type="ECO:0000313" key="3">
    <source>
        <dbReference type="Proteomes" id="UP000008815"/>
    </source>
</evidence>
<gene>
    <name evidence="2" type="ordered locus">BMULJ_04671</name>
</gene>
<protein>
    <submittedName>
        <fullName evidence="2">Bacteriophage protein</fullName>
    </submittedName>
</protein>
<sequence>MLPRGSRRTSCTRCSGKGGGPVGYVHRMQSPNKQSSTQGPPLEALNVLKNLTLDYWYKMLIPLALGLFVLAITVDLRVISNGSLVLLAIGLFMIGLGEWINHPRQEAINLHLNMKITLHRWKPKAWGIALDLAGAVLGGIGFFGIVRAAIRAAA</sequence>
<evidence type="ECO:0000256" key="1">
    <source>
        <dbReference type="SAM" id="Phobius"/>
    </source>
</evidence>
<dbReference type="KEGG" id="bmj:BMULJ_04671"/>
<dbReference type="EMBL" id="AP009386">
    <property type="protein sequence ID" value="BAG46521.1"/>
    <property type="molecule type" value="Genomic_DNA"/>
</dbReference>
<accession>A0A0H3KMQ0</accession>
<keyword evidence="3" id="KW-1185">Reference proteome</keyword>
<feature type="transmembrane region" description="Helical" evidence="1">
    <location>
        <begin position="55"/>
        <end position="76"/>
    </location>
</feature>
<feature type="transmembrane region" description="Helical" evidence="1">
    <location>
        <begin position="83"/>
        <end position="100"/>
    </location>
</feature>
<reference evidence="2 3" key="1">
    <citation type="submission" date="2007-04" db="EMBL/GenBank/DDBJ databases">
        <title>Complete genome sequence of Burkholderia multivorans ATCC 17616.</title>
        <authorList>
            <person name="Ohtsubo Y."/>
            <person name="Yamashita A."/>
            <person name="Kurokawa K."/>
            <person name="Takami H."/>
            <person name="Yuhara S."/>
            <person name="Nishiyama E."/>
            <person name="Endo R."/>
            <person name="Miyazaki R."/>
            <person name="Ono A."/>
            <person name="Yano K."/>
            <person name="Ito M."/>
            <person name="Sota M."/>
            <person name="Yuji N."/>
            <person name="Hattori M."/>
            <person name="Tsuda M."/>
        </authorList>
    </citation>
    <scope>NUCLEOTIDE SEQUENCE [LARGE SCALE GENOMIC DNA]</scope>
    <source>
        <strain evidence="3">ATCC 17616 / 249</strain>
    </source>
</reference>
<keyword evidence="1" id="KW-1133">Transmembrane helix</keyword>
<dbReference type="Proteomes" id="UP000008815">
    <property type="component" value="Chromosome 2"/>
</dbReference>
<evidence type="ECO:0000313" key="2">
    <source>
        <dbReference type="EMBL" id="BAG46521.1"/>
    </source>
</evidence>
<keyword evidence="1" id="KW-0472">Membrane</keyword>
<keyword evidence="1" id="KW-0812">Transmembrane</keyword>
<organism evidence="2 3">
    <name type="scientific">Burkholderia multivorans (strain ATCC 17616 / 249)</name>
    <dbReference type="NCBI Taxonomy" id="395019"/>
    <lineage>
        <taxon>Bacteria</taxon>
        <taxon>Pseudomonadati</taxon>
        <taxon>Pseudomonadota</taxon>
        <taxon>Betaproteobacteria</taxon>
        <taxon>Burkholderiales</taxon>
        <taxon>Burkholderiaceae</taxon>
        <taxon>Burkholderia</taxon>
        <taxon>Burkholderia cepacia complex</taxon>
    </lineage>
</organism>
<proteinExistence type="predicted"/>
<dbReference type="HOGENOM" id="CLU_143338_0_0_4"/>
<feature type="transmembrane region" description="Helical" evidence="1">
    <location>
        <begin position="125"/>
        <end position="150"/>
    </location>
</feature>
<dbReference type="STRING" id="395019.BMULJ_04671"/>
<dbReference type="AlphaFoldDB" id="A0A0H3KMQ0"/>